<dbReference type="InterPro" id="IPR042099">
    <property type="entry name" value="ANL_N_sf"/>
</dbReference>
<dbReference type="GO" id="GO:0030497">
    <property type="term" value="P:fatty acid elongation"/>
    <property type="evidence" value="ECO:0007669"/>
    <property type="project" value="TreeGrafter"/>
</dbReference>
<organism evidence="2 3">
    <name type="scientific">Genlisea aurea</name>
    <dbReference type="NCBI Taxonomy" id="192259"/>
    <lineage>
        <taxon>Eukaryota</taxon>
        <taxon>Viridiplantae</taxon>
        <taxon>Streptophyta</taxon>
        <taxon>Embryophyta</taxon>
        <taxon>Tracheophyta</taxon>
        <taxon>Spermatophyta</taxon>
        <taxon>Magnoliopsida</taxon>
        <taxon>eudicotyledons</taxon>
        <taxon>Gunneridae</taxon>
        <taxon>Pentapetalae</taxon>
        <taxon>asterids</taxon>
        <taxon>lamiids</taxon>
        <taxon>Lamiales</taxon>
        <taxon>Lentibulariaceae</taxon>
        <taxon>Genlisea</taxon>
    </lineage>
</organism>
<comment type="caution">
    <text evidence="2">The sequence shown here is derived from an EMBL/GenBank/DDBJ whole genome shotgun (WGS) entry which is preliminary data.</text>
</comment>
<dbReference type="PANTHER" id="PTHR43813:SF1">
    <property type="entry name" value="ACYL-ACTIVATING ENZYME 16, CHLOROPLASTIC-RELATED"/>
    <property type="match status" value="1"/>
</dbReference>
<proteinExistence type="predicted"/>
<dbReference type="SUPFAM" id="SSF56801">
    <property type="entry name" value="Acetyl-CoA synthetase-like"/>
    <property type="match status" value="1"/>
</dbReference>
<dbReference type="GO" id="GO:0009507">
    <property type="term" value="C:chloroplast"/>
    <property type="evidence" value="ECO:0007669"/>
    <property type="project" value="TreeGrafter"/>
</dbReference>
<evidence type="ECO:0000313" key="3">
    <source>
        <dbReference type="Proteomes" id="UP000015453"/>
    </source>
</evidence>
<reference evidence="2 3" key="1">
    <citation type="journal article" date="2013" name="BMC Genomics">
        <title>The miniature genome of a carnivorous plant Genlisea aurea contains a low number of genes and short non-coding sequences.</title>
        <authorList>
            <person name="Leushkin E.V."/>
            <person name="Sutormin R.A."/>
            <person name="Nabieva E.R."/>
            <person name="Penin A.A."/>
            <person name="Kondrashov A.S."/>
            <person name="Logacheva M.D."/>
        </authorList>
    </citation>
    <scope>NUCLEOTIDE SEQUENCE [LARGE SCALE GENOMIC DNA]</scope>
</reference>
<dbReference type="AlphaFoldDB" id="S8DDT1"/>
<gene>
    <name evidence="2" type="ORF">M569_17290</name>
</gene>
<dbReference type="Proteomes" id="UP000015453">
    <property type="component" value="Unassembled WGS sequence"/>
</dbReference>
<evidence type="ECO:0000259" key="1">
    <source>
        <dbReference type="Pfam" id="PF00501"/>
    </source>
</evidence>
<keyword evidence="3" id="KW-1185">Reference proteome</keyword>
<protein>
    <submittedName>
        <fullName evidence="2">A6 anther-specific protein</fullName>
    </submittedName>
</protein>
<dbReference type="InterPro" id="IPR000873">
    <property type="entry name" value="AMP-dep_synth/lig_dom"/>
</dbReference>
<dbReference type="OrthoDB" id="993640at2759"/>
<feature type="domain" description="AMP-dependent synthetase/ligase" evidence="1">
    <location>
        <begin position="28"/>
        <end position="155"/>
    </location>
</feature>
<accession>S8DDT1</accession>
<dbReference type="GO" id="GO:0008922">
    <property type="term" value="F:long-chain fatty acid [acyl-carrier-protein] ligase activity"/>
    <property type="evidence" value="ECO:0007669"/>
    <property type="project" value="TreeGrafter"/>
</dbReference>
<evidence type="ECO:0000313" key="2">
    <source>
        <dbReference type="EMBL" id="EPS57527.1"/>
    </source>
</evidence>
<dbReference type="Pfam" id="PF00501">
    <property type="entry name" value="AMP-binding"/>
    <property type="match status" value="1"/>
</dbReference>
<dbReference type="Gene3D" id="3.40.50.12780">
    <property type="entry name" value="N-terminal domain of ligase-like"/>
    <property type="match status" value="1"/>
</dbReference>
<dbReference type="EMBL" id="AUSU01010134">
    <property type="protein sequence ID" value="EPS57527.1"/>
    <property type="molecule type" value="Genomic_DNA"/>
</dbReference>
<sequence length="160" mass="17270">MFVFDEVSLFPQGKCLTKDPKEPSLLSAGVEWVWATVVATVLRPFHALADKLVYGKIRSAVGISKAAVSGGGSLPPYIDTFFEGIGVTIQNGYGLTESSPVVAARLWNHNVLGSIGRPIRYTEIKVVDVETGETLPDGSRGIVKVRGPQVMKGYFKVIFS</sequence>
<dbReference type="InterPro" id="IPR052987">
    <property type="entry name" value="Chloroplast_AMP-bd_Enzymes"/>
</dbReference>
<name>S8DDT1_9LAMI</name>
<dbReference type="PANTHER" id="PTHR43813">
    <property type="entry name" value="ACYL-ACTIVATING ENZYME 16, CHLOROPLASTIC-RELATED"/>
    <property type="match status" value="1"/>
</dbReference>